<dbReference type="PANTHER" id="PTHR24061:SF545">
    <property type="entry name" value="VOMERONASAL 2, RECEPTOR 118-RELATED"/>
    <property type="match status" value="1"/>
</dbReference>
<dbReference type="GO" id="GO:0005886">
    <property type="term" value="C:plasma membrane"/>
    <property type="evidence" value="ECO:0007669"/>
    <property type="project" value="TreeGrafter"/>
</dbReference>
<dbReference type="GeneTree" id="ENSGT00950000183069"/>
<sequence length="122" mass="13644">EKGVEYDILNYWNFPDGVGIKAKVGKFSPYAPHGQHLSLYEDLIECATKIEQWVKLPSSICSASCSPGFRKTPREGKAACCFDCTLCPENEISNQTILTAMKACATQLSVGHITWWYLHSLR</sequence>
<dbReference type="Ensembl" id="ENSOCUT00000031949.2">
    <property type="protein sequence ID" value="ENSOCUP00000017320.2"/>
    <property type="gene ID" value="ENSOCUG00000026889.2"/>
</dbReference>
<reference evidence="2" key="3">
    <citation type="submission" date="2025-09" db="UniProtKB">
        <authorList>
            <consortium name="Ensembl"/>
        </authorList>
    </citation>
    <scope>IDENTIFICATION</scope>
    <source>
        <strain evidence="2">Thorbecke</strain>
    </source>
</reference>
<dbReference type="AlphaFoldDB" id="G1TK38"/>
<keyword evidence="3" id="KW-1185">Reference proteome</keyword>
<accession>G1TK38</accession>
<dbReference type="InterPro" id="IPR004073">
    <property type="entry name" value="GPCR_3_vmron_rcpt_2"/>
</dbReference>
<dbReference type="FunFam" id="2.10.50.30:FF:000007">
    <property type="entry name" value="Vomeronasal 2, receptor 82"/>
    <property type="match status" value="1"/>
</dbReference>
<name>G1TK38_RABIT</name>
<feature type="domain" description="GPCR family 3 nine cysteines" evidence="1">
    <location>
        <begin position="57"/>
        <end position="105"/>
    </location>
</feature>
<dbReference type="eggNOG" id="KOG1056">
    <property type="taxonomic scope" value="Eukaryota"/>
</dbReference>
<dbReference type="Proteomes" id="UP000001811">
    <property type="component" value="Unplaced"/>
</dbReference>
<evidence type="ECO:0000259" key="1">
    <source>
        <dbReference type="Pfam" id="PF07562"/>
    </source>
</evidence>
<dbReference type="PaxDb" id="9986-ENSOCUP00000017320"/>
<dbReference type="Pfam" id="PF07562">
    <property type="entry name" value="NCD3G"/>
    <property type="match status" value="1"/>
</dbReference>
<protein>
    <recommendedName>
        <fullName evidence="1">GPCR family 3 nine cysteines domain-containing protein</fullName>
    </recommendedName>
</protein>
<dbReference type="InterPro" id="IPR011500">
    <property type="entry name" value="GPCR_3_9-Cys_dom"/>
</dbReference>
<evidence type="ECO:0000313" key="2">
    <source>
        <dbReference type="Ensembl" id="ENSOCUP00000017320.2"/>
    </source>
</evidence>
<dbReference type="InterPro" id="IPR038550">
    <property type="entry name" value="GPCR_3_9-Cys_sf"/>
</dbReference>
<reference evidence="2" key="2">
    <citation type="submission" date="2025-08" db="UniProtKB">
        <authorList>
            <consortium name="Ensembl"/>
        </authorList>
    </citation>
    <scope>IDENTIFICATION</scope>
    <source>
        <strain evidence="2">Thorbecke</strain>
    </source>
</reference>
<dbReference type="PANTHER" id="PTHR24061">
    <property type="entry name" value="CALCIUM-SENSING RECEPTOR-RELATED"/>
    <property type="match status" value="1"/>
</dbReference>
<dbReference type="GO" id="GO:0004930">
    <property type="term" value="F:G protein-coupled receptor activity"/>
    <property type="evidence" value="ECO:0007669"/>
    <property type="project" value="InterPro"/>
</dbReference>
<proteinExistence type="predicted"/>
<dbReference type="Gene3D" id="2.10.50.30">
    <property type="entry name" value="GPCR, family 3, nine cysteines domain"/>
    <property type="match status" value="1"/>
</dbReference>
<organism evidence="2 3">
    <name type="scientific">Oryctolagus cuniculus</name>
    <name type="common">Rabbit</name>
    <dbReference type="NCBI Taxonomy" id="9986"/>
    <lineage>
        <taxon>Eukaryota</taxon>
        <taxon>Metazoa</taxon>
        <taxon>Chordata</taxon>
        <taxon>Craniata</taxon>
        <taxon>Vertebrata</taxon>
        <taxon>Euteleostomi</taxon>
        <taxon>Mammalia</taxon>
        <taxon>Eutheria</taxon>
        <taxon>Euarchontoglires</taxon>
        <taxon>Glires</taxon>
        <taxon>Lagomorpha</taxon>
        <taxon>Leporidae</taxon>
        <taxon>Oryctolagus</taxon>
    </lineage>
</organism>
<reference evidence="2 3" key="1">
    <citation type="journal article" date="2011" name="Nature">
        <title>A high-resolution map of human evolutionary constraint using 29 mammals.</title>
        <authorList>
            <person name="Lindblad-Toh K."/>
            <person name="Garber M."/>
            <person name="Zuk O."/>
            <person name="Lin M.F."/>
            <person name="Parker B.J."/>
            <person name="Washietl S."/>
            <person name="Kheradpour P."/>
            <person name="Ernst J."/>
            <person name="Jordan G."/>
            <person name="Mauceli E."/>
            <person name="Ward L.D."/>
            <person name="Lowe C.B."/>
            <person name="Holloway A.K."/>
            <person name="Clamp M."/>
            <person name="Gnerre S."/>
            <person name="Alfoldi J."/>
            <person name="Beal K."/>
            <person name="Chang J."/>
            <person name="Clawson H."/>
            <person name="Cuff J."/>
            <person name="Di Palma F."/>
            <person name="Fitzgerald S."/>
            <person name="Flicek P."/>
            <person name="Guttman M."/>
            <person name="Hubisz M.J."/>
            <person name="Jaffe D.B."/>
            <person name="Jungreis I."/>
            <person name="Kent W.J."/>
            <person name="Kostka D."/>
            <person name="Lara M."/>
            <person name="Martins A.L."/>
            <person name="Massingham T."/>
            <person name="Moltke I."/>
            <person name="Raney B.J."/>
            <person name="Rasmussen M.D."/>
            <person name="Robinson J."/>
            <person name="Stark A."/>
            <person name="Vilella A.J."/>
            <person name="Wen J."/>
            <person name="Xie X."/>
            <person name="Zody M.C."/>
            <person name="Baldwin J."/>
            <person name="Bloom T."/>
            <person name="Chin C.W."/>
            <person name="Heiman D."/>
            <person name="Nicol R."/>
            <person name="Nusbaum C."/>
            <person name="Young S."/>
            <person name="Wilkinson J."/>
            <person name="Worley K.C."/>
            <person name="Kovar C.L."/>
            <person name="Muzny D.M."/>
            <person name="Gibbs R.A."/>
            <person name="Cree A."/>
            <person name="Dihn H.H."/>
            <person name="Fowler G."/>
            <person name="Jhangiani S."/>
            <person name="Joshi V."/>
            <person name="Lee S."/>
            <person name="Lewis L.R."/>
            <person name="Nazareth L.V."/>
            <person name="Okwuonu G."/>
            <person name="Santibanez J."/>
            <person name="Warren W.C."/>
            <person name="Mardis E.R."/>
            <person name="Weinstock G.M."/>
            <person name="Wilson R.K."/>
            <person name="Delehaunty K."/>
            <person name="Dooling D."/>
            <person name="Fronik C."/>
            <person name="Fulton L."/>
            <person name="Fulton B."/>
            <person name="Graves T."/>
            <person name="Minx P."/>
            <person name="Sodergren E."/>
            <person name="Birney E."/>
            <person name="Margulies E.H."/>
            <person name="Herrero J."/>
            <person name="Green E.D."/>
            <person name="Haussler D."/>
            <person name="Siepel A."/>
            <person name="Goldman N."/>
            <person name="Pollard K.S."/>
            <person name="Pedersen J.S."/>
            <person name="Lander E.S."/>
            <person name="Kellis M."/>
        </authorList>
    </citation>
    <scope>NUCLEOTIDE SEQUENCE [LARGE SCALE GENOMIC DNA]</scope>
    <source>
        <strain evidence="3">Thorbecke</strain>
    </source>
</reference>
<dbReference type="HOGENOM" id="CLU_123642_0_0_1"/>
<dbReference type="PRINTS" id="PR01535">
    <property type="entry name" value="VOMERONASL2R"/>
</dbReference>
<dbReference type="InterPro" id="IPR000068">
    <property type="entry name" value="GPCR_3_Ca_sens_rcpt-rel"/>
</dbReference>
<evidence type="ECO:0000313" key="3">
    <source>
        <dbReference type="Proteomes" id="UP000001811"/>
    </source>
</evidence>